<dbReference type="GO" id="GO:0016020">
    <property type="term" value="C:membrane"/>
    <property type="evidence" value="ECO:0007669"/>
    <property type="project" value="UniProtKB-SubCell"/>
</dbReference>
<feature type="compositionally biased region" description="Low complexity" evidence="15">
    <location>
        <begin position="434"/>
        <end position="454"/>
    </location>
</feature>
<dbReference type="GO" id="GO:0006679">
    <property type="term" value="P:glucosylceramide biosynthetic process"/>
    <property type="evidence" value="ECO:0007669"/>
    <property type="project" value="TreeGrafter"/>
</dbReference>
<feature type="region of interest" description="Disordered" evidence="15">
    <location>
        <begin position="588"/>
        <end position="685"/>
    </location>
</feature>
<comment type="pathway">
    <text evidence="3">Sphingolipid metabolism.</text>
</comment>
<evidence type="ECO:0000256" key="12">
    <source>
        <dbReference type="ARBA" id="ARBA00031017"/>
    </source>
</evidence>
<evidence type="ECO:0000256" key="10">
    <source>
        <dbReference type="ARBA" id="ARBA00022989"/>
    </source>
</evidence>
<dbReference type="EC" id="2.4.1.80" evidence="5"/>
<dbReference type="PANTHER" id="PTHR12726">
    <property type="entry name" value="CERAMIDE GLUCOSYLTRANSFERASE"/>
    <property type="match status" value="1"/>
</dbReference>
<evidence type="ECO:0000313" key="17">
    <source>
        <dbReference type="EMBL" id="OAQ31720.1"/>
    </source>
</evidence>
<feature type="region of interest" description="Disordered" evidence="15">
    <location>
        <begin position="428"/>
        <end position="454"/>
    </location>
</feature>
<dbReference type="InterPro" id="IPR029044">
    <property type="entry name" value="Nucleotide-diphossugar_trans"/>
</dbReference>
<comment type="subcellular location">
    <subcellularLocation>
        <location evidence="1">Membrane</location>
        <topology evidence="1">Multi-pass membrane protein</topology>
    </subcellularLocation>
</comment>
<gene>
    <name evidence="17" type="ORF">K457DRAFT_135871</name>
</gene>
<dbReference type="EMBL" id="KV442028">
    <property type="protein sequence ID" value="OAQ31720.1"/>
    <property type="molecule type" value="Genomic_DNA"/>
</dbReference>
<protein>
    <recommendedName>
        <fullName evidence="6">Ceramide glucosyltransferase</fullName>
        <ecNumber evidence="5">2.4.1.80</ecNumber>
    </recommendedName>
    <alternativeName>
        <fullName evidence="13">Glucosylceramide synthase</fullName>
    </alternativeName>
    <alternativeName>
        <fullName evidence="14">UDP-glucose ceramide glucosyltransferase</fullName>
    </alternativeName>
    <alternativeName>
        <fullName evidence="12">UDP-glucose:N-acylsphingosine D-glucosyltransferase</fullName>
    </alternativeName>
</protein>
<comment type="similarity">
    <text evidence="4">Belongs to the glycosyltransferase 2 family.</text>
</comment>
<evidence type="ECO:0000256" key="7">
    <source>
        <dbReference type="ARBA" id="ARBA00022676"/>
    </source>
</evidence>
<organism evidence="17 18">
    <name type="scientific">Linnemannia elongata AG-77</name>
    <dbReference type="NCBI Taxonomy" id="1314771"/>
    <lineage>
        <taxon>Eukaryota</taxon>
        <taxon>Fungi</taxon>
        <taxon>Fungi incertae sedis</taxon>
        <taxon>Mucoromycota</taxon>
        <taxon>Mortierellomycotina</taxon>
        <taxon>Mortierellomycetes</taxon>
        <taxon>Mortierellales</taxon>
        <taxon>Mortierellaceae</taxon>
        <taxon>Linnemannia</taxon>
    </lineage>
</organism>
<evidence type="ECO:0000256" key="6">
    <source>
        <dbReference type="ARBA" id="ARBA00019988"/>
    </source>
</evidence>
<dbReference type="UniPathway" id="UPA00222"/>
<dbReference type="SUPFAM" id="SSF53448">
    <property type="entry name" value="Nucleotide-diphospho-sugar transferases"/>
    <property type="match status" value="1"/>
</dbReference>
<dbReference type="AlphaFoldDB" id="A0A197K2L4"/>
<feature type="region of interest" description="Disordered" evidence="15">
    <location>
        <begin position="506"/>
        <end position="576"/>
    </location>
</feature>
<keyword evidence="10 16" id="KW-1133">Transmembrane helix</keyword>
<feature type="transmembrane region" description="Helical" evidence="16">
    <location>
        <begin position="352"/>
        <end position="374"/>
    </location>
</feature>
<sequence length="685" mass="76021">MNDHDHLEYLTGCVSPLIRIDPHPPEPLASVWERHSTLQLVCMVLSIFFWFFSFTAALSAIAISRTRYSGQPKRSASSLLPKDVAPGVSIIRPLRGVDCNMHENLASSFCQEYSRFEIIFSVAQSSDPAIDVVLDLMKKYPHVDARLIIGERNVGINPKINNMIRSYESAKYDILWIQDSNVYVDPGCMGRSVDKMMQPGVGLVHHLPVGVQPKSLGSELELMFLDTVHAKMYLFINWTGLASCVVGKSSLYRRSDLDKAGGLARFGKYMAEDNLVATEIFNMGYKHEMTSDLAYQTLGSMTTSDYFLRRARWTRIRKYTVTAATVVEPFIEMIGCGLVASYGFNLLWQTHFLNFLAFHIVCWFLVDLSMYQALSGEKVDNLRGFLMAWSLRELAALPLFAYAVAGSTVDWRDQTFVLLRDATVRPLTPPPPSASASGSTLTSSTTPPTSPSTATSFANIANTVVPSSTQASLRSFFRRPAVISFVSSTLAVIHFVVDILIKSQRNGNMEEEDEDEEDDMEEEEGVEMMMEETSSPATSSTSLGKGRRPKLSLTRAKSEGAHSSKDIVRDSETAGETVLRRSSRLKMLNSKAHSADPIIVGQDQDQEDGLRSVGGKGEGDRRELRSSTSRRRLSAEEDALSKAVEPYLSDSLSRRRHRGDSLRIRRAISNSSLGSSKSSKSSQFA</sequence>
<comment type="pathway">
    <text evidence="2">Lipid metabolism; sphingolipid metabolism.</text>
</comment>
<feature type="transmembrane region" description="Helical" evidence="16">
    <location>
        <begin position="319"/>
        <end position="340"/>
    </location>
</feature>
<reference evidence="17 18" key="1">
    <citation type="submission" date="2016-05" db="EMBL/GenBank/DDBJ databases">
        <title>Genome sequencing reveals origins of a unique bacterial endosymbiosis in the earliest lineages of terrestrial Fungi.</title>
        <authorList>
            <consortium name="DOE Joint Genome Institute"/>
            <person name="Uehling J."/>
            <person name="Gryganskyi A."/>
            <person name="Hameed K."/>
            <person name="Tschaplinski T."/>
            <person name="Misztal P."/>
            <person name="Wu S."/>
            <person name="Desiro A."/>
            <person name="Vande Pol N."/>
            <person name="Du Z.-Y."/>
            <person name="Zienkiewicz A."/>
            <person name="Zienkiewicz K."/>
            <person name="Morin E."/>
            <person name="Tisserant E."/>
            <person name="Splivallo R."/>
            <person name="Hainaut M."/>
            <person name="Henrissat B."/>
            <person name="Ohm R."/>
            <person name="Kuo A."/>
            <person name="Yan J."/>
            <person name="Lipzen A."/>
            <person name="Nolan M."/>
            <person name="Labutti K."/>
            <person name="Barry K."/>
            <person name="Goldstein A."/>
            <person name="Labbe J."/>
            <person name="Schadt C."/>
            <person name="Tuskan G."/>
            <person name="Grigoriev I."/>
            <person name="Martin F."/>
            <person name="Vilgalys R."/>
            <person name="Bonito G."/>
        </authorList>
    </citation>
    <scope>NUCLEOTIDE SEQUENCE [LARGE SCALE GENOMIC DNA]</scope>
    <source>
        <strain evidence="17 18">AG-77</strain>
    </source>
</reference>
<evidence type="ECO:0000256" key="2">
    <source>
        <dbReference type="ARBA" id="ARBA00004760"/>
    </source>
</evidence>
<evidence type="ECO:0000256" key="4">
    <source>
        <dbReference type="ARBA" id="ARBA00006739"/>
    </source>
</evidence>
<keyword evidence="8 17" id="KW-0808">Transferase</keyword>
<evidence type="ECO:0000256" key="3">
    <source>
        <dbReference type="ARBA" id="ARBA00004991"/>
    </source>
</evidence>
<dbReference type="Proteomes" id="UP000078512">
    <property type="component" value="Unassembled WGS sequence"/>
</dbReference>
<dbReference type="Pfam" id="PF13506">
    <property type="entry name" value="Glyco_transf_21"/>
    <property type="match status" value="1"/>
</dbReference>
<keyword evidence="11 16" id="KW-0472">Membrane</keyword>
<evidence type="ECO:0000313" key="18">
    <source>
        <dbReference type="Proteomes" id="UP000078512"/>
    </source>
</evidence>
<dbReference type="GO" id="GO:0008120">
    <property type="term" value="F:ceramide glucosyltransferase activity"/>
    <property type="evidence" value="ECO:0007669"/>
    <property type="project" value="UniProtKB-EC"/>
</dbReference>
<keyword evidence="7" id="KW-0328">Glycosyltransferase</keyword>
<evidence type="ECO:0000256" key="8">
    <source>
        <dbReference type="ARBA" id="ARBA00022679"/>
    </source>
</evidence>
<keyword evidence="18" id="KW-1185">Reference proteome</keyword>
<feature type="compositionally biased region" description="Low complexity" evidence="15">
    <location>
        <begin position="669"/>
        <end position="685"/>
    </location>
</feature>
<dbReference type="PANTHER" id="PTHR12726:SF0">
    <property type="entry name" value="CERAMIDE GLUCOSYLTRANSFERASE"/>
    <property type="match status" value="1"/>
</dbReference>
<feature type="transmembrane region" description="Helical" evidence="16">
    <location>
        <begin position="38"/>
        <end position="64"/>
    </location>
</feature>
<accession>A0A197K2L4</accession>
<dbReference type="CDD" id="cd02520">
    <property type="entry name" value="Glucosylceramide_synthase"/>
    <property type="match status" value="1"/>
</dbReference>
<proteinExistence type="inferred from homology"/>
<evidence type="ECO:0000256" key="1">
    <source>
        <dbReference type="ARBA" id="ARBA00004141"/>
    </source>
</evidence>
<evidence type="ECO:0000256" key="13">
    <source>
        <dbReference type="ARBA" id="ARBA00031543"/>
    </source>
</evidence>
<feature type="compositionally biased region" description="Basic and acidic residues" evidence="15">
    <location>
        <begin position="556"/>
        <end position="572"/>
    </location>
</feature>
<dbReference type="OrthoDB" id="1483400at2759"/>
<evidence type="ECO:0000256" key="11">
    <source>
        <dbReference type="ARBA" id="ARBA00023136"/>
    </source>
</evidence>
<feature type="transmembrane region" description="Helical" evidence="16">
    <location>
        <begin position="386"/>
        <end position="405"/>
    </location>
</feature>
<evidence type="ECO:0000256" key="5">
    <source>
        <dbReference type="ARBA" id="ARBA00012699"/>
    </source>
</evidence>
<evidence type="ECO:0000256" key="14">
    <source>
        <dbReference type="ARBA" id="ARBA00032575"/>
    </source>
</evidence>
<dbReference type="InterPro" id="IPR025993">
    <property type="entry name" value="Ceramide_glucosylTrfase"/>
</dbReference>
<keyword evidence="9 16" id="KW-0812">Transmembrane</keyword>
<evidence type="ECO:0000256" key="15">
    <source>
        <dbReference type="SAM" id="MobiDB-lite"/>
    </source>
</evidence>
<dbReference type="Gene3D" id="3.90.550.10">
    <property type="entry name" value="Spore Coat Polysaccharide Biosynthesis Protein SpsA, Chain A"/>
    <property type="match status" value="1"/>
</dbReference>
<evidence type="ECO:0000256" key="9">
    <source>
        <dbReference type="ARBA" id="ARBA00022692"/>
    </source>
</evidence>
<feature type="compositionally biased region" description="Acidic residues" evidence="15">
    <location>
        <begin position="509"/>
        <end position="530"/>
    </location>
</feature>
<feature type="compositionally biased region" description="Low complexity" evidence="15">
    <location>
        <begin position="531"/>
        <end position="542"/>
    </location>
</feature>
<evidence type="ECO:0000256" key="16">
    <source>
        <dbReference type="SAM" id="Phobius"/>
    </source>
</evidence>
<dbReference type="STRING" id="1314771.A0A197K2L4"/>
<name>A0A197K2L4_9FUNG</name>